<keyword evidence="1" id="KW-0547">Nucleotide-binding</keyword>
<evidence type="ECO:0000313" key="5">
    <source>
        <dbReference type="EMBL" id="PWR14876.1"/>
    </source>
</evidence>
<sequence length="620" mass="63307">MRPGEARLAIDCGSASTVAVVAWPDGTWIPLMFDGEPALPSAVFLCDDGNLLTGQRAWQAAVAQPERFIPAPRRSVEQQMTVAGTDVEALGLVAATLRRVAAEAWRTVGSPVEDVRLVVPAGWGPRRRTWMRHAAHRAGLPQPRLVEAPVAVAAHLLATGVQLPVGSFIVVCDVGGGAEASVLRRGPAGFEVLATLADPAAGGTAIDHALTALLAGDEAGPTVDAGAWWALTASVHAAKHALTDHAAVTVPLPAGPAAVVNGAVLEQAAQPVLQRTAQLTTEAIAAAEMSPADIAGVYCVGGAAQMPLTEKILTEHAGLTPVLVADPALAAARGAADAGAAGPATDVPVDAPPPLPPVRRAAAIAVPGFASLGLVSQFLLSPEWHGGLLRPWAVLNWGELAMAAVFAVIASLGAGTVIASAIASRSTTEPTSPGGQVGTGILASASLGVAVAGMYAVVGSLYIGADVGPFLRWALLPVAPIVVVAAVMALVAARQWRTPRGGWSELLAFPTGSVVTGAVGMALIQYSLTADRWPERVLWIDIAGRVGGLLLGVGVVMAVVSPLVLRMILAAPLAVITAAIVSRPASGILGVIYAIAVALWWIRQVWTRIVRPGRPPVRAT</sequence>
<keyword evidence="4" id="KW-0812">Transmembrane</keyword>
<feature type="transmembrane region" description="Helical" evidence="4">
    <location>
        <begin position="400"/>
        <end position="423"/>
    </location>
</feature>
<dbReference type="PANTHER" id="PTHR42749:SF1">
    <property type="entry name" value="CELL SHAPE-DETERMINING PROTEIN MREB"/>
    <property type="match status" value="1"/>
</dbReference>
<evidence type="ECO:0000256" key="2">
    <source>
        <dbReference type="ARBA" id="ARBA00022840"/>
    </source>
</evidence>
<protein>
    <submittedName>
        <fullName evidence="5">Hsp70 family protein</fullName>
    </submittedName>
</protein>
<comment type="caution">
    <text evidence="5">The sequence shown here is derived from an EMBL/GenBank/DDBJ whole genome shotgun (WGS) entry which is preliminary data.</text>
</comment>
<keyword evidence="2" id="KW-0067">ATP-binding</keyword>
<dbReference type="Pfam" id="PF00012">
    <property type="entry name" value="HSP70"/>
    <property type="match status" value="1"/>
</dbReference>
<dbReference type="EMBL" id="QGKS01000211">
    <property type="protein sequence ID" value="PWR14876.1"/>
    <property type="molecule type" value="Genomic_DNA"/>
</dbReference>
<keyword evidence="4" id="KW-0472">Membrane</keyword>
<evidence type="ECO:0000313" key="6">
    <source>
        <dbReference type="Proteomes" id="UP000246050"/>
    </source>
</evidence>
<name>A0A317DM51_9ACTN</name>
<dbReference type="SUPFAM" id="SSF53067">
    <property type="entry name" value="Actin-like ATPase domain"/>
    <property type="match status" value="2"/>
</dbReference>
<keyword evidence="4" id="KW-1133">Transmembrane helix</keyword>
<keyword evidence="3" id="KW-0143">Chaperone</keyword>
<evidence type="ECO:0000256" key="3">
    <source>
        <dbReference type="ARBA" id="ARBA00023186"/>
    </source>
</evidence>
<gene>
    <name evidence="5" type="ORF">DKT69_14095</name>
</gene>
<accession>A0A317DM51</accession>
<dbReference type="PANTHER" id="PTHR42749">
    <property type="entry name" value="CELL SHAPE-DETERMINING PROTEIN MREB"/>
    <property type="match status" value="1"/>
</dbReference>
<dbReference type="GO" id="GO:0140662">
    <property type="term" value="F:ATP-dependent protein folding chaperone"/>
    <property type="evidence" value="ECO:0007669"/>
    <property type="project" value="InterPro"/>
</dbReference>
<feature type="transmembrane region" description="Helical" evidence="4">
    <location>
        <begin position="587"/>
        <end position="606"/>
    </location>
</feature>
<evidence type="ECO:0000256" key="1">
    <source>
        <dbReference type="ARBA" id="ARBA00022741"/>
    </source>
</evidence>
<dbReference type="InterPro" id="IPR013126">
    <property type="entry name" value="Hsp_70_fam"/>
</dbReference>
<feature type="transmembrane region" description="Helical" evidence="4">
    <location>
        <begin position="470"/>
        <end position="493"/>
    </location>
</feature>
<evidence type="ECO:0000256" key="4">
    <source>
        <dbReference type="SAM" id="Phobius"/>
    </source>
</evidence>
<feature type="transmembrane region" description="Helical" evidence="4">
    <location>
        <begin position="505"/>
        <end position="526"/>
    </location>
</feature>
<organism evidence="5 6">
    <name type="scientific">Micromonospora sicca</name>
    <dbReference type="NCBI Taxonomy" id="2202420"/>
    <lineage>
        <taxon>Bacteria</taxon>
        <taxon>Bacillati</taxon>
        <taxon>Actinomycetota</taxon>
        <taxon>Actinomycetes</taxon>
        <taxon>Micromonosporales</taxon>
        <taxon>Micromonosporaceae</taxon>
        <taxon>Micromonospora</taxon>
    </lineage>
</organism>
<dbReference type="GO" id="GO:0005524">
    <property type="term" value="F:ATP binding"/>
    <property type="evidence" value="ECO:0007669"/>
    <property type="project" value="UniProtKB-KW"/>
</dbReference>
<dbReference type="InterPro" id="IPR043129">
    <property type="entry name" value="ATPase_NBD"/>
</dbReference>
<reference evidence="5 6" key="1">
    <citation type="submission" date="2018-05" db="EMBL/GenBank/DDBJ databases">
        <title>Micromonosporas from Atacama Desert.</title>
        <authorList>
            <person name="Carro L."/>
            <person name="Golinska P."/>
            <person name="Klenk H.-P."/>
            <person name="Goodfellow M."/>
        </authorList>
    </citation>
    <scope>NUCLEOTIDE SEQUENCE [LARGE SCALE GENOMIC DNA]</scope>
    <source>
        <strain evidence="5 6">4G51</strain>
    </source>
</reference>
<dbReference type="Gene3D" id="3.30.420.40">
    <property type="match status" value="2"/>
</dbReference>
<dbReference type="Gene3D" id="3.90.640.10">
    <property type="entry name" value="Actin, Chain A, domain 4"/>
    <property type="match status" value="1"/>
</dbReference>
<feature type="transmembrane region" description="Helical" evidence="4">
    <location>
        <begin position="361"/>
        <end position="380"/>
    </location>
</feature>
<proteinExistence type="predicted"/>
<feature type="transmembrane region" description="Helical" evidence="4">
    <location>
        <begin position="435"/>
        <end position="458"/>
    </location>
</feature>
<dbReference type="OrthoDB" id="3285153at2"/>
<dbReference type="Proteomes" id="UP000246050">
    <property type="component" value="Unassembled WGS sequence"/>
</dbReference>
<dbReference type="AlphaFoldDB" id="A0A317DM51"/>